<feature type="compositionally biased region" description="Acidic residues" evidence="1">
    <location>
        <begin position="358"/>
        <end position="393"/>
    </location>
</feature>
<evidence type="ECO:0000313" key="4">
    <source>
        <dbReference type="EMBL" id="KAI9267920.1"/>
    </source>
</evidence>
<feature type="region of interest" description="Disordered" evidence="1">
    <location>
        <begin position="461"/>
        <end position="482"/>
    </location>
</feature>
<dbReference type="EMBL" id="JAIXMP010000009">
    <property type="protein sequence ID" value="KAI9267920.1"/>
    <property type="molecule type" value="Genomic_DNA"/>
</dbReference>
<organism evidence="4 5">
    <name type="scientific">Phascolomyces articulosus</name>
    <dbReference type="NCBI Taxonomy" id="60185"/>
    <lineage>
        <taxon>Eukaryota</taxon>
        <taxon>Fungi</taxon>
        <taxon>Fungi incertae sedis</taxon>
        <taxon>Mucoromycota</taxon>
        <taxon>Mucoromycotina</taxon>
        <taxon>Mucoromycetes</taxon>
        <taxon>Mucorales</taxon>
        <taxon>Lichtheimiaceae</taxon>
        <taxon>Phascolomyces</taxon>
    </lineage>
</organism>
<dbReference type="Gene3D" id="3.10.20.90">
    <property type="entry name" value="Phosphatidylinositol 3-kinase Catalytic Subunit, Chain A, domain 1"/>
    <property type="match status" value="1"/>
</dbReference>
<dbReference type="SMART" id="SM00166">
    <property type="entry name" value="UBX"/>
    <property type="match status" value="1"/>
</dbReference>
<evidence type="ECO:0000256" key="1">
    <source>
        <dbReference type="SAM" id="MobiDB-lite"/>
    </source>
</evidence>
<evidence type="ECO:0008006" key="6">
    <source>
        <dbReference type="Google" id="ProtNLM"/>
    </source>
</evidence>
<feature type="domain" description="UBX" evidence="3">
    <location>
        <begin position="245"/>
        <end position="329"/>
    </location>
</feature>
<dbReference type="InterPro" id="IPR032675">
    <property type="entry name" value="LRR_dom_sf"/>
</dbReference>
<gene>
    <name evidence="4" type="ORF">BDA99DRAFT_350713</name>
</gene>
<dbReference type="InterPro" id="IPR015940">
    <property type="entry name" value="UBA"/>
</dbReference>
<keyword evidence="5" id="KW-1185">Reference proteome</keyword>
<dbReference type="PANTHER" id="PTHR13318">
    <property type="entry name" value="PARTNER OF PAIRED, ISOFORM B-RELATED"/>
    <property type="match status" value="1"/>
</dbReference>
<protein>
    <recommendedName>
        <fullName evidence="6">UBX domain-containing protein</fullName>
    </recommendedName>
</protein>
<sequence length="895" mass="99850">MSSADDDKLAQLLSLGFDIDVCRAALLQNDSVQSATEWILGNETQHTTVQQQQPILSLRPESLPAPSSLAASPSPPVLAVSDQVPITQQHEMVDKATSRQHHDHAVEEAARMRNESLKMSREAKMEKKRDRQAREQALAQIKEDRERQKLLKGVQNETNDGPSHTTTTATASTSSSPSTATKTAYEKAQQEIKRQKRLDREAKYRALKEIQQDRENMKLRHATPTHKPNATTPTKPSSSTSEPKSAKKSALVQFKLSNGTTVRQSFQASAYLSELYAFASEKELSIDDTPMGNDPLRLISAFPRREFTEGERVITVQEAGFIPNVSLNVVRPRLAESSQPDPNKDIKDEDTSVIMQDVQEESREEEEQEGEEDSENEDDDDDVIEEDEEDIDMGEPPGPDIHHGRLAHNPNWNWGTQGYRLVDGIDQGNNNTHEQQSFPEEEQQQDESVNRQNMLSAIERRGAAATTPSLRQQQQNARGKAREIRSLKDTCAISVAAFLTQPTVEASHRIKNLVYASSKVGELLLSQLMYTRKLERSSIKRLADHCYLQNVCLDSYVYATDSLLQELSLSNSSSTLSKLSLKGCDVITDSGIRYIEGLKNLEYLDITDPGFHSLLEHTHFQNSLQVLLLDGCHGIQSKDTLLLINNAFSGLVSLGLASTGIGRQTVVTRPKLVHLQSLDISHTSLTDQDAIQTMCAYKALRELKLVGCNEITLRGLGAFAQNLRNLEVIQFPSHERDLDGVLPRYAELPLRHLDLTSFQVTDEGADAIARTKKLQYLSLDGTKITDEGVSKLSGLTDLRKLFLDRTTVSDEGISQLIGLTKLDTLSLSRTQVSNALLVLLGVQGLQGMVNLTNMNLDYTNVSKQCLRHLKNLEHLKPVRLMGIEREEDEEEEQLV</sequence>
<accession>A0AAD5PH92</accession>
<dbReference type="SMART" id="SM00367">
    <property type="entry name" value="LRR_CC"/>
    <property type="match status" value="4"/>
</dbReference>
<dbReference type="InterPro" id="IPR001611">
    <property type="entry name" value="Leu-rich_rpt"/>
</dbReference>
<dbReference type="GO" id="GO:0031146">
    <property type="term" value="P:SCF-dependent proteasomal ubiquitin-dependent protein catabolic process"/>
    <property type="evidence" value="ECO:0007669"/>
    <property type="project" value="TreeGrafter"/>
</dbReference>
<dbReference type="Gene3D" id="1.10.8.10">
    <property type="entry name" value="DNA helicase RuvA subunit, C-terminal domain"/>
    <property type="match status" value="1"/>
</dbReference>
<dbReference type="SUPFAM" id="SSF54236">
    <property type="entry name" value="Ubiquitin-like"/>
    <property type="match status" value="1"/>
</dbReference>
<feature type="compositionally biased region" description="Basic and acidic residues" evidence="1">
    <location>
        <begin position="184"/>
        <end position="218"/>
    </location>
</feature>
<dbReference type="AlphaFoldDB" id="A0AAD5PH92"/>
<comment type="caution">
    <text evidence="4">The sequence shown here is derived from an EMBL/GenBank/DDBJ whole genome shotgun (WGS) entry which is preliminary data.</text>
</comment>
<evidence type="ECO:0000259" key="2">
    <source>
        <dbReference type="PROSITE" id="PS50030"/>
    </source>
</evidence>
<feature type="compositionally biased region" description="Low complexity" evidence="1">
    <location>
        <begin position="230"/>
        <end position="243"/>
    </location>
</feature>
<evidence type="ECO:0000313" key="5">
    <source>
        <dbReference type="Proteomes" id="UP001209540"/>
    </source>
</evidence>
<reference evidence="4" key="2">
    <citation type="submission" date="2023-02" db="EMBL/GenBank/DDBJ databases">
        <authorList>
            <consortium name="DOE Joint Genome Institute"/>
            <person name="Mondo S.J."/>
            <person name="Chang Y."/>
            <person name="Wang Y."/>
            <person name="Ahrendt S."/>
            <person name="Andreopoulos W."/>
            <person name="Barry K."/>
            <person name="Beard J."/>
            <person name="Benny G.L."/>
            <person name="Blankenship S."/>
            <person name="Bonito G."/>
            <person name="Cuomo C."/>
            <person name="Desiro A."/>
            <person name="Gervers K.A."/>
            <person name="Hundley H."/>
            <person name="Kuo A."/>
            <person name="LaButti K."/>
            <person name="Lang B.F."/>
            <person name="Lipzen A."/>
            <person name="O'Donnell K."/>
            <person name="Pangilinan J."/>
            <person name="Reynolds N."/>
            <person name="Sandor L."/>
            <person name="Smith M.W."/>
            <person name="Tsang A."/>
            <person name="Grigoriev I.V."/>
            <person name="Stajich J.E."/>
            <person name="Spatafora J.W."/>
        </authorList>
    </citation>
    <scope>NUCLEOTIDE SEQUENCE</scope>
    <source>
        <strain evidence="4">RSA 2281</strain>
    </source>
</reference>
<name>A0AAD5PH92_9FUNG</name>
<evidence type="ECO:0000259" key="3">
    <source>
        <dbReference type="PROSITE" id="PS50033"/>
    </source>
</evidence>
<proteinExistence type="predicted"/>
<feature type="region of interest" description="Disordered" evidence="1">
    <location>
        <begin position="152"/>
        <end position="246"/>
    </location>
</feature>
<dbReference type="SMART" id="SM00368">
    <property type="entry name" value="LRR_RI"/>
    <property type="match status" value="3"/>
</dbReference>
<dbReference type="Pfam" id="PF00789">
    <property type="entry name" value="UBX"/>
    <property type="match status" value="1"/>
</dbReference>
<dbReference type="InterPro" id="IPR029071">
    <property type="entry name" value="Ubiquitin-like_domsf"/>
</dbReference>
<dbReference type="Pfam" id="PF13516">
    <property type="entry name" value="LRR_6"/>
    <property type="match status" value="3"/>
</dbReference>
<feature type="region of interest" description="Disordered" evidence="1">
    <location>
        <begin position="111"/>
        <end position="136"/>
    </location>
</feature>
<dbReference type="PROSITE" id="PS50033">
    <property type="entry name" value="UBX"/>
    <property type="match status" value="1"/>
</dbReference>
<dbReference type="InterPro" id="IPR006553">
    <property type="entry name" value="Leu-rich_rpt_Cys-con_subtyp"/>
</dbReference>
<dbReference type="GO" id="GO:0019005">
    <property type="term" value="C:SCF ubiquitin ligase complex"/>
    <property type="evidence" value="ECO:0007669"/>
    <property type="project" value="TreeGrafter"/>
</dbReference>
<dbReference type="SUPFAM" id="SSF52047">
    <property type="entry name" value="RNI-like"/>
    <property type="match status" value="1"/>
</dbReference>
<feature type="domain" description="UBA" evidence="2">
    <location>
        <begin position="3"/>
        <end position="42"/>
    </location>
</feature>
<feature type="compositionally biased region" description="Low complexity" evidence="1">
    <location>
        <begin position="163"/>
        <end position="183"/>
    </location>
</feature>
<dbReference type="Proteomes" id="UP001209540">
    <property type="component" value="Unassembled WGS sequence"/>
</dbReference>
<dbReference type="InterPro" id="IPR001012">
    <property type="entry name" value="UBX_dom"/>
</dbReference>
<feature type="compositionally biased region" description="Polar residues" evidence="1">
    <location>
        <begin position="466"/>
        <end position="477"/>
    </location>
</feature>
<reference evidence="4" key="1">
    <citation type="journal article" date="2022" name="IScience">
        <title>Evolution of zygomycete secretomes and the origins of terrestrial fungal ecologies.</title>
        <authorList>
            <person name="Chang Y."/>
            <person name="Wang Y."/>
            <person name="Mondo S."/>
            <person name="Ahrendt S."/>
            <person name="Andreopoulos W."/>
            <person name="Barry K."/>
            <person name="Beard J."/>
            <person name="Benny G.L."/>
            <person name="Blankenship S."/>
            <person name="Bonito G."/>
            <person name="Cuomo C."/>
            <person name="Desiro A."/>
            <person name="Gervers K.A."/>
            <person name="Hundley H."/>
            <person name="Kuo A."/>
            <person name="LaButti K."/>
            <person name="Lang B.F."/>
            <person name="Lipzen A."/>
            <person name="O'Donnell K."/>
            <person name="Pangilinan J."/>
            <person name="Reynolds N."/>
            <person name="Sandor L."/>
            <person name="Smith M.E."/>
            <person name="Tsang A."/>
            <person name="Grigoriev I.V."/>
            <person name="Stajich J.E."/>
            <person name="Spatafora J.W."/>
        </authorList>
    </citation>
    <scope>NUCLEOTIDE SEQUENCE</scope>
    <source>
        <strain evidence="4">RSA 2281</strain>
    </source>
</reference>
<feature type="region of interest" description="Disordered" evidence="1">
    <location>
        <begin position="357"/>
        <end position="449"/>
    </location>
</feature>
<feature type="compositionally biased region" description="Basic and acidic residues" evidence="1">
    <location>
        <begin position="111"/>
        <end position="134"/>
    </location>
</feature>
<dbReference type="PROSITE" id="PS50030">
    <property type="entry name" value="UBA"/>
    <property type="match status" value="1"/>
</dbReference>
<dbReference type="InterPro" id="IPR009060">
    <property type="entry name" value="UBA-like_sf"/>
</dbReference>
<dbReference type="SUPFAM" id="SSF46934">
    <property type="entry name" value="UBA-like"/>
    <property type="match status" value="1"/>
</dbReference>
<dbReference type="CDD" id="cd01767">
    <property type="entry name" value="UBX"/>
    <property type="match status" value="1"/>
</dbReference>
<dbReference type="Gene3D" id="3.80.10.10">
    <property type="entry name" value="Ribonuclease Inhibitor"/>
    <property type="match status" value="3"/>
</dbReference>